<comment type="caution">
    <text evidence="1">The sequence shown here is derived from an EMBL/GenBank/DDBJ whole genome shotgun (WGS) entry which is preliminary data.</text>
</comment>
<evidence type="ECO:0000313" key="2">
    <source>
        <dbReference type="Proteomes" id="UP001266305"/>
    </source>
</evidence>
<keyword evidence="2" id="KW-1185">Reference proteome</keyword>
<proteinExistence type="predicted"/>
<sequence length="88" mass="9184">MYEVASHRDCEVWSFLLNDDSSAGSTVDQGGCHSSLKPTSSPAIAIATAAAAAAMVSVDPESFQGPSPSSVQPRHFLTLAPIKIPLRT</sequence>
<name>A0ABQ9UQ72_SAGOE</name>
<dbReference type="Proteomes" id="UP001266305">
    <property type="component" value="Unassembled WGS sequence"/>
</dbReference>
<dbReference type="EMBL" id="JASSZA010000011">
    <property type="protein sequence ID" value="KAK2099239.1"/>
    <property type="molecule type" value="Genomic_DNA"/>
</dbReference>
<protein>
    <submittedName>
        <fullName evidence="1">Transcription elongation regulator 1-like protein</fullName>
    </submittedName>
</protein>
<evidence type="ECO:0000313" key="1">
    <source>
        <dbReference type="EMBL" id="KAK2099239.1"/>
    </source>
</evidence>
<gene>
    <name evidence="1" type="primary">TCERG1L_2</name>
    <name evidence="1" type="ORF">P7K49_024690</name>
</gene>
<organism evidence="1 2">
    <name type="scientific">Saguinus oedipus</name>
    <name type="common">Cotton-top tamarin</name>
    <name type="synonym">Oedipomidas oedipus</name>
    <dbReference type="NCBI Taxonomy" id="9490"/>
    <lineage>
        <taxon>Eukaryota</taxon>
        <taxon>Metazoa</taxon>
        <taxon>Chordata</taxon>
        <taxon>Craniata</taxon>
        <taxon>Vertebrata</taxon>
        <taxon>Euteleostomi</taxon>
        <taxon>Mammalia</taxon>
        <taxon>Eutheria</taxon>
        <taxon>Euarchontoglires</taxon>
        <taxon>Primates</taxon>
        <taxon>Haplorrhini</taxon>
        <taxon>Platyrrhini</taxon>
        <taxon>Cebidae</taxon>
        <taxon>Callitrichinae</taxon>
        <taxon>Saguinus</taxon>
    </lineage>
</organism>
<accession>A0ABQ9UQ72</accession>
<reference evidence="1 2" key="1">
    <citation type="submission" date="2023-05" db="EMBL/GenBank/DDBJ databases">
        <title>B98-5 Cell Line De Novo Hybrid Assembly: An Optical Mapping Approach.</title>
        <authorList>
            <person name="Kananen K."/>
            <person name="Auerbach J.A."/>
            <person name="Kautto E."/>
            <person name="Blachly J.S."/>
        </authorList>
    </citation>
    <scope>NUCLEOTIDE SEQUENCE [LARGE SCALE GENOMIC DNA]</scope>
    <source>
        <strain evidence="1">B95-8</strain>
        <tissue evidence="1">Cell line</tissue>
    </source>
</reference>